<reference evidence="7" key="1">
    <citation type="submission" date="2021-03" db="EMBL/GenBank/DDBJ databases">
        <authorList>
            <person name="Li Z."/>
            <person name="Yang C."/>
        </authorList>
    </citation>
    <scope>NUCLEOTIDE SEQUENCE</scope>
    <source>
        <strain evidence="7">Dzin_1.0</strain>
        <tissue evidence="7">Leaf</tissue>
    </source>
</reference>
<dbReference type="FunFam" id="1.10.220.10:FF:000001">
    <property type="entry name" value="Annexin"/>
    <property type="match status" value="1"/>
</dbReference>
<dbReference type="GO" id="GO:0005737">
    <property type="term" value="C:cytoplasm"/>
    <property type="evidence" value="ECO:0007669"/>
    <property type="project" value="TreeGrafter"/>
</dbReference>
<dbReference type="PROSITE" id="PS00223">
    <property type="entry name" value="ANNEXIN_1"/>
    <property type="match status" value="1"/>
</dbReference>
<dbReference type="GO" id="GO:0001786">
    <property type="term" value="F:phosphatidylserine binding"/>
    <property type="evidence" value="ECO:0007669"/>
    <property type="project" value="TreeGrafter"/>
</dbReference>
<keyword evidence="1" id="KW-0479">Metal-binding</keyword>
<evidence type="ECO:0000313" key="8">
    <source>
        <dbReference type="Proteomes" id="UP001085076"/>
    </source>
</evidence>
<protein>
    <recommendedName>
        <fullName evidence="6">Annexin</fullName>
    </recommendedName>
</protein>
<evidence type="ECO:0000256" key="1">
    <source>
        <dbReference type="ARBA" id="ARBA00022723"/>
    </source>
</evidence>
<dbReference type="GO" id="GO:0005886">
    <property type="term" value="C:plasma membrane"/>
    <property type="evidence" value="ECO:0007669"/>
    <property type="project" value="TreeGrafter"/>
</dbReference>
<comment type="domain">
    <text evidence="6">A pair of annexin repeats may form one binding site for calcium and phospholipid.</text>
</comment>
<dbReference type="GO" id="GO:0009651">
    <property type="term" value="P:response to salt stress"/>
    <property type="evidence" value="ECO:0007669"/>
    <property type="project" value="TreeGrafter"/>
</dbReference>
<reference evidence="7" key="2">
    <citation type="journal article" date="2022" name="Hortic Res">
        <title>The genome of Dioscorea zingiberensis sheds light on the biosynthesis, origin and evolution of the medicinally important diosgenin saponins.</title>
        <authorList>
            <person name="Li Y."/>
            <person name="Tan C."/>
            <person name="Li Z."/>
            <person name="Guo J."/>
            <person name="Li S."/>
            <person name="Chen X."/>
            <person name="Wang C."/>
            <person name="Dai X."/>
            <person name="Yang H."/>
            <person name="Song W."/>
            <person name="Hou L."/>
            <person name="Xu J."/>
            <person name="Tong Z."/>
            <person name="Xu A."/>
            <person name="Yuan X."/>
            <person name="Wang W."/>
            <person name="Yang Q."/>
            <person name="Chen L."/>
            <person name="Sun Z."/>
            <person name="Wang K."/>
            <person name="Pan B."/>
            <person name="Chen J."/>
            <person name="Bao Y."/>
            <person name="Liu F."/>
            <person name="Qi X."/>
            <person name="Gang D.R."/>
            <person name="Wen J."/>
            <person name="Li J."/>
        </authorList>
    </citation>
    <scope>NUCLEOTIDE SEQUENCE</scope>
    <source>
        <strain evidence="7">Dzin_1.0</strain>
    </source>
</reference>
<keyword evidence="2 6" id="KW-0677">Repeat</keyword>
<dbReference type="PANTHER" id="PTHR10502:SF99">
    <property type="entry name" value="ANNEXIN D3"/>
    <property type="match status" value="1"/>
</dbReference>
<evidence type="ECO:0000256" key="5">
    <source>
        <dbReference type="ARBA" id="ARBA00023302"/>
    </source>
</evidence>
<dbReference type="GO" id="GO:0005544">
    <property type="term" value="F:calcium-dependent phospholipid binding"/>
    <property type="evidence" value="ECO:0007669"/>
    <property type="project" value="UniProtKB-KW"/>
</dbReference>
<comment type="similarity">
    <text evidence="6">Belongs to the annexin family.</text>
</comment>
<dbReference type="FunFam" id="1.10.220.10:FF:000006">
    <property type="entry name" value="Annexin"/>
    <property type="match status" value="1"/>
</dbReference>
<dbReference type="InterPro" id="IPR018502">
    <property type="entry name" value="Annexin_repeat"/>
</dbReference>
<evidence type="ECO:0000256" key="2">
    <source>
        <dbReference type="ARBA" id="ARBA00022737"/>
    </source>
</evidence>
<keyword evidence="8" id="KW-1185">Reference proteome</keyword>
<dbReference type="InterPro" id="IPR001464">
    <property type="entry name" value="Annexin"/>
</dbReference>
<keyword evidence="5 6" id="KW-0111">Calcium/phospholipid-binding</keyword>
<dbReference type="GO" id="GO:0009409">
    <property type="term" value="P:response to cold"/>
    <property type="evidence" value="ECO:0007669"/>
    <property type="project" value="TreeGrafter"/>
</dbReference>
<dbReference type="EMBL" id="JAGGNH010000003">
    <property type="protein sequence ID" value="KAJ0978849.1"/>
    <property type="molecule type" value="Genomic_DNA"/>
</dbReference>
<dbReference type="PROSITE" id="PS51897">
    <property type="entry name" value="ANNEXIN_2"/>
    <property type="match status" value="2"/>
</dbReference>
<dbReference type="InterPro" id="IPR037104">
    <property type="entry name" value="Annexin_sf"/>
</dbReference>
<evidence type="ECO:0000256" key="6">
    <source>
        <dbReference type="RuleBase" id="RU003540"/>
    </source>
</evidence>
<dbReference type="SUPFAM" id="SSF47874">
    <property type="entry name" value="Annexin"/>
    <property type="match status" value="1"/>
</dbReference>
<dbReference type="Proteomes" id="UP001085076">
    <property type="component" value="Miscellaneous, Linkage group lg03"/>
</dbReference>
<dbReference type="AlphaFoldDB" id="A0A9D5CTR8"/>
<organism evidence="7 8">
    <name type="scientific">Dioscorea zingiberensis</name>
    <dbReference type="NCBI Taxonomy" id="325984"/>
    <lineage>
        <taxon>Eukaryota</taxon>
        <taxon>Viridiplantae</taxon>
        <taxon>Streptophyta</taxon>
        <taxon>Embryophyta</taxon>
        <taxon>Tracheophyta</taxon>
        <taxon>Spermatophyta</taxon>
        <taxon>Magnoliopsida</taxon>
        <taxon>Liliopsida</taxon>
        <taxon>Dioscoreales</taxon>
        <taxon>Dioscoreaceae</taxon>
        <taxon>Dioscorea</taxon>
    </lineage>
</organism>
<evidence type="ECO:0000256" key="4">
    <source>
        <dbReference type="ARBA" id="ARBA00023216"/>
    </source>
</evidence>
<evidence type="ECO:0000313" key="7">
    <source>
        <dbReference type="EMBL" id="KAJ0978849.1"/>
    </source>
</evidence>
<accession>A0A9D5CTR8</accession>
<dbReference type="GO" id="GO:0005509">
    <property type="term" value="F:calcium ion binding"/>
    <property type="evidence" value="ECO:0007669"/>
    <property type="project" value="InterPro"/>
</dbReference>
<dbReference type="GO" id="GO:0009414">
    <property type="term" value="P:response to water deprivation"/>
    <property type="evidence" value="ECO:0007669"/>
    <property type="project" value="TreeGrafter"/>
</dbReference>
<dbReference type="PRINTS" id="PR00196">
    <property type="entry name" value="ANNEXIN"/>
</dbReference>
<sequence length="323" mass="36360">MSTLTIPDPLPTPEEDSQKLNKAFKGWGTDEKSIIEILGHRTAAQRREIRDAYARLFNQTLVDSLRSELSGDFGRAVVLWALDPAERDAILAHEVLKKKGYRHMCVIVEIACASPPDHLISVRQAYSSLFNSSLEEDIIDYSTGHHSLTQLLVRLVSSYRYDGMYLNEDLVDSDADDLYNAIKMGQQEPPIGLINILSTRSIHHLKASFHRYQQKANGKSIYEDIEGNKNYDHELKSIMKCVVCCIASPEKHFVEVVRNSIVGLGTDEDSLTRAIVTRAEIDLKNIKEEYKIRYKTTVNADVIGDTSGDYKNFLLTLVGSAEP</sequence>
<dbReference type="OrthoDB" id="37886at2759"/>
<dbReference type="PANTHER" id="PTHR10502">
    <property type="entry name" value="ANNEXIN"/>
    <property type="match status" value="1"/>
</dbReference>
<dbReference type="InterPro" id="IPR018252">
    <property type="entry name" value="Annexin_repeat_CS"/>
</dbReference>
<keyword evidence="3 6" id="KW-0106">Calcium</keyword>
<gene>
    <name evidence="7" type="ORF">J5N97_014323</name>
</gene>
<dbReference type="GO" id="GO:0009408">
    <property type="term" value="P:response to heat"/>
    <property type="evidence" value="ECO:0007669"/>
    <property type="project" value="TreeGrafter"/>
</dbReference>
<dbReference type="SMART" id="SM00335">
    <property type="entry name" value="ANX"/>
    <property type="match status" value="2"/>
</dbReference>
<dbReference type="FunFam" id="1.10.220.10:FF:000008">
    <property type="entry name" value="Annexin"/>
    <property type="match status" value="1"/>
</dbReference>
<dbReference type="Gene3D" id="1.10.220.10">
    <property type="entry name" value="Annexin"/>
    <property type="match status" value="4"/>
</dbReference>
<comment type="caution">
    <text evidence="7">The sequence shown here is derived from an EMBL/GenBank/DDBJ whole genome shotgun (WGS) entry which is preliminary data.</text>
</comment>
<name>A0A9D5CTR8_9LILI</name>
<dbReference type="Pfam" id="PF00191">
    <property type="entry name" value="Annexin"/>
    <property type="match status" value="2"/>
</dbReference>
<keyword evidence="4 6" id="KW-0041">Annexin</keyword>
<evidence type="ECO:0000256" key="3">
    <source>
        <dbReference type="ARBA" id="ARBA00022837"/>
    </source>
</evidence>
<proteinExistence type="inferred from homology"/>